<reference evidence="1" key="1">
    <citation type="journal article" date="2015" name="Nature">
        <title>Complex archaea that bridge the gap between prokaryotes and eukaryotes.</title>
        <authorList>
            <person name="Spang A."/>
            <person name="Saw J.H."/>
            <person name="Jorgensen S.L."/>
            <person name="Zaremba-Niedzwiedzka K."/>
            <person name="Martijn J."/>
            <person name="Lind A.E."/>
            <person name="van Eijk R."/>
            <person name="Schleper C."/>
            <person name="Guy L."/>
            <person name="Ettema T.J."/>
        </authorList>
    </citation>
    <scope>NUCLEOTIDE SEQUENCE</scope>
</reference>
<feature type="non-terminal residue" evidence="1">
    <location>
        <position position="1"/>
    </location>
</feature>
<proteinExistence type="predicted"/>
<dbReference type="EMBL" id="LAZR01029463">
    <property type="protein sequence ID" value="KKL59502.1"/>
    <property type="molecule type" value="Genomic_DNA"/>
</dbReference>
<sequence>VLKDDGSRSRFREVMHEITWGMGLEYWFREMITLRIGYLQQHETKGNRKYISLGTGIRSKYLSLDVSYWIPKIDDKPMKNTFHITLAAQIDPLLDILK</sequence>
<name>A0A0F9G8C9_9ZZZZ</name>
<dbReference type="AlphaFoldDB" id="A0A0F9G8C9"/>
<evidence type="ECO:0000313" key="1">
    <source>
        <dbReference type="EMBL" id="KKL59502.1"/>
    </source>
</evidence>
<gene>
    <name evidence="1" type="ORF">LCGC14_2214700</name>
</gene>
<comment type="caution">
    <text evidence="1">The sequence shown here is derived from an EMBL/GenBank/DDBJ whole genome shotgun (WGS) entry which is preliminary data.</text>
</comment>
<organism evidence="1">
    <name type="scientific">marine sediment metagenome</name>
    <dbReference type="NCBI Taxonomy" id="412755"/>
    <lineage>
        <taxon>unclassified sequences</taxon>
        <taxon>metagenomes</taxon>
        <taxon>ecological metagenomes</taxon>
    </lineage>
</organism>
<protein>
    <submittedName>
        <fullName evidence="1">Uncharacterized protein</fullName>
    </submittedName>
</protein>
<accession>A0A0F9G8C9</accession>
<dbReference type="Gene3D" id="2.40.160.60">
    <property type="entry name" value="Outer membrane protein transport protein (OMPP1/FadL/TodX)"/>
    <property type="match status" value="1"/>
</dbReference>